<dbReference type="Pfam" id="PF03349">
    <property type="entry name" value="Toluene_X"/>
    <property type="match status" value="1"/>
</dbReference>
<dbReference type="EMBL" id="LQNU01000044">
    <property type="protein sequence ID" value="KZE82624.1"/>
    <property type="molecule type" value="Genomic_DNA"/>
</dbReference>
<dbReference type="PANTHER" id="PTHR35093:SF8">
    <property type="entry name" value="OUTER MEMBRANE PROTEIN NMB0088-RELATED"/>
    <property type="match status" value="1"/>
</dbReference>
<name>A0A161SAG3_9FLAO</name>
<keyword evidence="3" id="KW-1134">Transmembrane beta strand</keyword>
<protein>
    <submittedName>
        <fullName evidence="8">Hydrocarbon degradation protein</fullName>
    </submittedName>
</protein>
<gene>
    <name evidence="8" type="ORF">AV926_07065</name>
</gene>
<proteinExistence type="inferred from homology"/>
<dbReference type="Gene3D" id="2.40.160.60">
    <property type="entry name" value="Outer membrane protein transport protein (OMPP1/FadL/TodX)"/>
    <property type="match status" value="1"/>
</dbReference>
<evidence type="ECO:0000256" key="5">
    <source>
        <dbReference type="ARBA" id="ARBA00022729"/>
    </source>
</evidence>
<dbReference type="InterPro" id="IPR005017">
    <property type="entry name" value="OMPP1/FadL/TodX"/>
</dbReference>
<keyword evidence="6" id="KW-0472">Membrane</keyword>
<evidence type="ECO:0000256" key="2">
    <source>
        <dbReference type="ARBA" id="ARBA00008163"/>
    </source>
</evidence>
<dbReference type="PANTHER" id="PTHR35093">
    <property type="entry name" value="OUTER MEMBRANE PROTEIN NMB0088-RELATED"/>
    <property type="match status" value="1"/>
</dbReference>
<comment type="subcellular location">
    <subcellularLocation>
        <location evidence="1">Cell outer membrane</location>
        <topology evidence="1">Multi-pass membrane protein</topology>
    </subcellularLocation>
</comment>
<evidence type="ECO:0000256" key="6">
    <source>
        <dbReference type="ARBA" id="ARBA00023136"/>
    </source>
</evidence>
<dbReference type="RefSeq" id="WP_038988039.1">
    <property type="nucleotide sequence ID" value="NZ_JACALA010000029.1"/>
</dbReference>
<evidence type="ECO:0000256" key="4">
    <source>
        <dbReference type="ARBA" id="ARBA00022692"/>
    </source>
</evidence>
<dbReference type="Proteomes" id="UP000076630">
    <property type="component" value="Unassembled WGS sequence"/>
</dbReference>
<evidence type="ECO:0000256" key="1">
    <source>
        <dbReference type="ARBA" id="ARBA00004571"/>
    </source>
</evidence>
<keyword evidence="9" id="KW-1185">Reference proteome</keyword>
<reference evidence="8 9" key="1">
    <citation type="submission" date="2016-01" db="EMBL/GenBank/DDBJ databases">
        <title>Whole genome sequencing of Myroides marinus L41.</title>
        <authorList>
            <person name="Hong K.W."/>
        </authorList>
    </citation>
    <scope>NUCLEOTIDE SEQUENCE [LARGE SCALE GENOMIC DNA]</scope>
    <source>
        <strain evidence="8 9">L41</strain>
    </source>
</reference>
<accession>A0A161SAG3</accession>
<sequence length="512" mass="56465">MNKHFYTLVSSILLTAAATYGQEPTPTDIMRYNQSDLNGTARFRGMSGAFGAVGGDLSSLSINPAGGAIFNHNTAAFSLSYLDRSNKSTYYGNKEKENYNGLDLGQMGAAFVFNNYNENATMKKFTIGLNYESTKNMRNDVFFRGMSNGNSLGDYFLNMANNAKVPHNIAQPNTGYLDDDYSTAGRFGGYVGQQTFLAHEAWLINQGATNGTYTANYNQNSRYDQARRLSTSGFSSKFSGNFAAQLGKKFYVGANLNLHVIDHTTSSVASEVIENPGTKGAIKSMSYFNDTYTYGTGFSFNIGAIGQLTESLRAGISYQSPTWYSLKDELVQGMITSRVEEQSTTLFPRVVNLSGSYRVQTPSHFTGSLAYVINKKGLISVDYTYKDYSNNKFKPTSDDTYYGLNEGINAMMTGTSEVRIGGEYLINQVSLRAGYRFEQSPYKDEFKMYGDLNSFSAGVGYTFGSSRLDLSYSRSHQTYKTHLVDTVGPSAYAAADIKNTNNFVSLTYNISF</sequence>
<organism evidence="8 9">
    <name type="scientific">Myroides marinus</name>
    <dbReference type="NCBI Taxonomy" id="703342"/>
    <lineage>
        <taxon>Bacteria</taxon>
        <taxon>Pseudomonadati</taxon>
        <taxon>Bacteroidota</taxon>
        <taxon>Flavobacteriia</taxon>
        <taxon>Flavobacteriales</taxon>
        <taxon>Flavobacteriaceae</taxon>
        <taxon>Myroides</taxon>
    </lineage>
</organism>
<keyword evidence="4" id="KW-0812">Transmembrane</keyword>
<keyword evidence="7" id="KW-0998">Cell outer membrane</keyword>
<dbReference type="SUPFAM" id="SSF56935">
    <property type="entry name" value="Porins"/>
    <property type="match status" value="1"/>
</dbReference>
<dbReference type="GO" id="GO:0009279">
    <property type="term" value="C:cell outer membrane"/>
    <property type="evidence" value="ECO:0007669"/>
    <property type="project" value="UniProtKB-SubCell"/>
</dbReference>
<comment type="caution">
    <text evidence="8">The sequence shown here is derived from an EMBL/GenBank/DDBJ whole genome shotgun (WGS) entry which is preliminary data.</text>
</comment>
<evidence type="ECO:0000313" key="8">
    <source>
        <dbReference type="EMBL" id="KZE82624.1"/>
    </source>
</evidence>
<comment type="similarity">
    <text evidence="2">Belongs to the OmpP1/FadL family.</text>
</comment>
<evidence type="ECO:0000313" key="9">
    <source>
        <dbReference type="Proteomes" id="UP000076630"/>
    </source>
</evidence>
<evidence type="ECO:0000256" key="7">
    <source>
        <dbReference type="ARBA" id="ARBA00023237"/>
    </source>
</evidence>
<dbReference type="GO" id="GO:0015483">
    <property type="term" value="F:long-chain fatty acid transporting porin activity"/>
    <property type="evidence" value="ECO:0007669"/>
    <property type="project" value="TreeGrafter"/>
</dbReference>
<keyword evidence="5" id="KW-0732">Signal</keyword>
<evidence type="ECO:0000256" key="3">
    <source>
        <dbReference type="ARBA" id="ARBA00022452"/>
    </source>
</evidence>
<dbReference type="OrthoDB" id="9765571at2"/>
<dbReference type="AlphaFoldDB" id="A0A161SAG3"/>